<sequence length="54" mass="5966">MPQLSDAEALDKIAERIRPFDGEWSDADGILEAVGNIIESTGRTVDWEYAGEDL</sequence>
<dbReference type="EMBL" id="OP297535">
    <property type="protein sequence ID" value="UXE03798.1"/>
    <property type="molecule type" value="Genomic_DNA"/>
</dbReference>
<dbReference type="Proteomes" id="UP001064297">
    <property type="component" value="Segment"/>
</dbReference>
<organism evidence="1 2">
    <name type="scientific">Gordonia phage ObLaDi</name>
    <dbReference type="NCBI Taxonomy" id="2978487"/>
    <lineage>
        <taxon>Viruses</taxon>
        <taxon>Duplodnaviria</taxon>
        <taxon>Heunggongvirae</taxon>
        <taxon>Uroviricota</taxon>
        <taxon>Caudoviricetes</taxon>
        <taxon>Kruegerviridae</taxon>
        <taxon>Cafassovirus</taxon>
        <taxon>Cafassovirus obladi</taxon>
    </lineage>
</organism>
<proteinExistence type="predicted"/>
<protein>
    <submittedName>
        <fullName evidence="1">Uncharacterized protein</fullName>
    </submittedName>
</protein>
<reference evidence="1" key="1">
    <citation type="submission" date="2022-08" db="EMBL/GenBank/DDBJ databases">
        <authorList>
            <person name="Abuwarda M.A."/>
            <person name="Alvarez A."/>
            <person name="Batteikh M."/>
            <person name="Baughman A.P."/>
            <person name="Chavez V."/>
            <person name="Cheng C."/>
            <person name="Cosentino E.J."/>
            <person name="Di Blasi D.L."/>
            <person name="Dooley N.L."/>
            <person name="Empson B.M."/>
            <person name="Erfanian K."/>
            <person name="Esparza P.D."/>
            <person name="Fleming H.S."/>
            <person name="Ghannam M.S."/>
            <person name="Gibbons A.C."/>
            <person name="Gonzalez C."/>
            <person name="Huq N.E."/>
            <person name="Jin K."/>
            <person name="Kamarzar M."/>
            <person name="Khaine A."/>
            <person name="Krug K.R."/>
            <person name="Lee A."/>
            <person name="Liao S."/>
            <person name="Light I."/>
            <person name="Ma Y."/>
            <person name="Magaling J.M."/>
            <person name="McLinden K.C."/>
            <person name="Melkote A."/>
            <person name="Montoya Serpas C.A."/>
            <person name="Niazmandi K."/>
            <person name="Ostroske E.C."/>
            <person name="Paek B.H."/>
            <person name="Rajiv S."/>
            <person name="Santos C.E."/>
            <person name="Semaan S.A."/>
            <person name="Senthilvelan J."/>
            <person name="Sheppy T.E."/>
            <person name="Stephenson J.C."/>
            <person name="Tenney M.E."/>
            <person name="Teoh N."/>
            <person name="Thorp J.P."/>
            <person name="Turon Font G."/>
            <person name="Uvarov E.V."/>
            <person name="Verpukhovskiy P."/>
            <person name="Wang J."/>
            <person name="Whang A.Y."/>
            <person name="Wright N.E."/>
            <person name="Wu M."/>
            <person name="Zhuang C."/>
            <person name="Bruns J.A."/>
            <person name="Chai A.E."/>
            <person name="Parikh H."/>
            <person name="Zorawik M."/>
            <person name="Garza D.R."/>
            <person name="Ngo R.T."/>
            <person name="Reddi K."/>
            <person name="Garcia-Vedrenne A.E."/>
            <person name="Freise A.C."/>
            <person name="Balish M.F."/>
            <person name="Garlena R.A."/>
            <person name="Russell D.A."/>
            <person name="Jacobs-Sera D."/>
            <person name="Hatfull G.F."/>
        </authorList>
    </citation>
    <scope>NUCLEOTIDE SEQUENCE</scope>
</reference>
<keyword evidence="2" id="KW-1185">Reference proteome</keyword>
<name>A0A977KLQ3_9CAUD</name>
<evidence type="ECO:0000313" key="1">
    <source>
        <dbReference type="EMBL" id="UXE03798.1"/>
    </source>
</evidence>
<gene>
    <name evidence="1" type="primary">75</name>
    <name evidence="1" type="ORF">SEA_OBLADI_75</name>
</gene>
<accession>A0A977KLQ3</accession>
<evidence type="ECO:0000313" key="2">
    <source>
        <dbReference type="Proteomes" id="UP001064297"/>
    </source>
</evidence>